<evidence type="ECO:0000259" key="2">
    <source>
        <dbReference type="Pfam" id="PF07993"/>
    </source>
</evidence>
<dbReference type="Gene3D" id="3.40.50.720">
    <property type="entry name" value="NAD(P)-binding Rossmann-like Domain"/>
    <property type="match status" value="1"/>
</dbReference>
<organism evidence="3 4">
    <name type="scientific">Aspergillus versicolor CBS 583.65</name>
    <dbReference type="NCBI Taxonomy" id="1036611"/>
    <lineage>
        <taxon>Eukaryota</taxon>
        <taxon>Fungi</taxon>
        <taxon>Dikarya</taxon>
        <taxon>Ascomycota</taxon>
        <taxon>Pezizomycotina</taxon>
        <taxon>Eurotiomycetes</taxon>
        <taxon>Eurotiomycetidae</taxon>
        <taxon>Eurotiales</taxon>
        <taxon>Aspergillaceae</taxon>
        <taxon>Aspergillus</taxon>
        <taxon>Aspergillus subgen. Nidulantes</taxon>
    </lineage>
</organism>
<dbReference type="Proteomes" id="UP000184073">
    <property type="component" value="Unassembled WGS sequence"/>
</dbReference>
<reference evidence="4" key="1">
    <citation type="journal article" date="2017" name="Genome Biol.">
        <title>Comparative genomics reveals high biological diversity and specific adaptations in the industrially and medically important fungal genus Aspergillus.</title>
        <authorList>
            <person name="de Vries R.P."/>
            <person name="Riley R."/>
            <person name="Wiebenga A."/>
            <person name="Aguilar-Osorio G."/>
            <person name="Amillis S."/>
            <person name="Uchima C.A."/>
            <person name="Anderluh G."/>
            <person name="Asadollahi M."/>
            <person name="Askin M."/>
            <person name="Barry K."/>
            <person name="Battaglia E."/>
            <person name="Bayram O."/>
            <person name="Benocci T."/>
            <person name="Braus-Stromeyer S.A."/>
            <person name="Caldana C."/>
            <person name="Canovas D."/>
            <person name="Cerqueira G.C."/>
            <person name="Chen F."/>
            <person name="Chen W."/>
            <person name="Choi C."/>
            <person name="Clum A."/>
            <person name="Dos Santos R.A."/>
            <person name="Damasio A.R."/>
            <person name="Diallinas G."/>
            <person name="Emri T."/>
            <person name="Fekete E."/>
            <person name="Flipphi M."/>
            <person name="Freyberg S."/>
            <person name="Gallo A."/>
            <person name="Gournas C."/>
            <person name="Habgood R."/>
            <person name="Hainaut M."/>
            <person name="Harispe M.L."/>
            <person name="Henrissat B."/>
            <person name="Hilden K.S."/>
            <person name="Hope R."/>
            <person name="Hossain A."/>
            <person name="Karabika E."/>
            <person name="Karaffa L."/>
            <person name="Karanyi Z."/>
            <person name="Krasevec N."/>
            <person name="Kuo A."/>
            <person name="Kusch H."/>
            <person name="LaButti K."/>
            <person name="Lagendijk E.L."/>
            <person name="Lapidus A."/>
            <person name="Levasseur A."/>
            <person name="Lindquist E."/>
            <person name="Lipzen A."/>
            <person name="Logrieco A.F."/>
            <person name="MacCabe A."/>
            <person name="Maekelae M.R."/>
            <person name="Malavazi I."/>
            <person name="Melin P."/>
            <person name="Meyer V."/>
            <person name="Mielnichuk N."/>
            <person name="Miskei M."/>
            <person name="Molnar A.P."/>
            <person name="Mule G."/>
            <person name="Ngan C.Y."/>
            <person name="Orejas M."/>
            <person name="Orosz E."/>
            <person name="Ouedraogo J.P."/>
            <person name="Overkamp K.M."/>
            <person name="Park H.-S."/>
            <person name="Perrone G."/>
            <person name="Piumi F."/>
            <person name="Punt P.J."/>
            <person name="Ram A.F."/>
            <person name="Ramon A."/>
            <person name="Rauscher S."/>
            <person name="Record E."/>
            <person name="Riano-Pachon D.M."/>
            <person name="Robert V."/>
            <person name="Roehrig J."/>
            <person name="Ruller R."/>
            <person name="Salamov A."/>
            <person name="Salih N.S."/>
            <person name="Samson R.A."/>
            <person name="Sandor E."/>
            <person name="Sanguinetti M."/>
            <person name="Schuetze T."/>
            <person name="Sepcic K."/>
            <person name="Shelest E."/>
            <person name="Sherlock G."/>
            <person name="Sophianopoulou V."/>
            <person name="Squina F.M."/>
            <person name="Sun H."/>
            <person name="Susca A."/>
            <person name="Todd R.B."/>
            <person name="Tsang A."/>
            <person name="Unkles S.E."/>
            <person name="van de Wiele N."/>
            <person name="van Rossen-Uffink D."/>
            <person name="Oliveira J.V."/>
            <person name="Vesth T.C."/>
            <person name="Visser J."/>
            <person name="Yu J.-H."/>
            <person name="Zhou M."/>
            <person name="Andersen M.R."/>
            <person name="Archer D.B."/>
            <person name="Baker S.E."/>
            <person name="Benoit I."/>
            <person name="Brakhage A.A."/>
            <person name="Braus G.H."/>
            <person name="Fischer R."/>
            <person name="Frisvad J.C."/>
            <person name="Goldman G.H."/>
            <person name="Houbraken J."/>
            <person name="Oakley B."/>
            <person name="Pocsi I."/>
            <person name="Scazzocchio C."/>
            <person name="Seiboth B."/>
            <person name="vanKuyk P.A."/>
            <person name="Wortman J."/>
            <person name="Dyer P.S."/>
            <person name="Grigoriev I.V."/>
        </authorList>
    </citation>
    <scope>NUCLEOTIDE SEQUENCE [LARGE SCALE GENOMIC DNA]</scope>
    <source>
        <strain evidence="4">CBS 583.65</strain>
    </source>
</reference>
<proteinExistence type="inferred from homology"/>
<keyword evidence="1" id="KW-0444">Lipid biosynthesis</keyword>
<dbReference type="InterPro" id="IPR013120">
    <property type="entry name" value="FAR_NAD-bd"/>
</dbReference>
<comment type="catalytic activity">
    <reaction evidence="1">
        <text>a long-chain fatty acyl-CoA + 2 NADPH + 2 H(+) = a long-chain primary fatty alcohol + 2 NADP(+) + CoA</text>
        <dbReference type="Rhea" id="RHEA:52716"/>
        <dbReference type="ChEBI" id="CHEBI:15378"/>
        <dbReference type="ChEBI" id="CHEBI:57287"/>
        <dbReference type="ChEBI" id="CHEBI:57783"/>
        <dbReference type="ChEBI" id="CHEBI:58349"/>
        <dbReference type="ChEBI" id="CHEBI:77396"/>
        <dbReference type="ChEBI" id="CHEBI:83139"/>
        <dbReference type="EC" id="1.2.1.84"/>
    </reaction>
</comment>
<dbReference type="PANTHER" id="PTHR11011:SF45">
    <property type="entry name" value="FATTY ACYL-COA REDUCTASE CG8306-RELATED"/>
    <property type="match status" value="1"/>
</dbReference>
<dbReference type="InterPro" id="IPR026055">
    <property type="entry name" value="FAR"/>
</dbReference>
<dbReference type="AlphaFoldDB" id="A0A1L9PK06"/>
<keyword evidence="4" id="KW-1185">Reference proteome</keyword>
<dbReference type="GO" id="GO:0102965">
    <property type="term" value="F:alcohol-forming long-chain fatty acyl-CoA reductase activity"/>
    <property type="evidence" value="ECO:0007669"/>
    <property type="project" value="UniProtKB-EC"/>
</dbReference>
<keyword evidence="1" id="KW-0443">Lipid metabolism</keyword>
<sequence>MQSAVPPDEYTQNFKGQVVLLTGATGSLGGCLLYKLATQLPTKKVFALCRGSVGEAIRKWESSMPQQMDDILDSGKVELITGDLSRPGLGIDPVIRYRMRNEVTSVINTVANISLVEDLAKSVRDNCQTAMALFQMASEFPHIQLFIHFSSLAVNSFLPAGVVEERLYPAPNPNPDPVEDLAGYPGADSSKLPADERYAWPYGQAKHLAERLLLRQPCPIPLLIIRPSAIGPAIAEPFALYGPEKAIPMHTLLLCFSMSDLDRVGSSDHIFEEVPVDLVANCCLLHLANKTTGVVHCASPLYVRQTAADFMATAKQCISASDIAALFRKPRSSTALMWQTKYKVENMEEAISWDVECKRSEYQKLVTGPLALCPVGHNPQLHLEQRIQRMYRVLVDNGENSS</sequence>
<evidence type="ECO:0000313" key="3">
    <source>
        <dbReference type="EMBL" id="OJJ01854.1"/>
    </source>
</evidence>
<dbReference type="VEuPathDB" id="FungiDB:ASPVEDRAFT_52706"/>
<dbReference type="PANTHER" id="PTHR11011">
    <property type="entry name" value="MALE STERILITY PROTEIN 2-RELATED"/>
    <property type="match status" value="1"/>
</dbReference>
<keyword evidence="1" id="KW-0521">NADP</keyword>
<dbReference type="EMBL" id="KV878128">
    <property type="protein sequence ID" value="OJJ01854.1"/>
    <property type="molecule type" value="Genomic_DNA"/>
</dbReference>
<gene>
    <name evidence="3" type="ORF">ASPVEDRAFT_52706</name>
</gene>
<dbReference type="InterPro" id="IPR036291">
    <property type="entry name" value="NAD(P)-bd_dom_sf"/>
</dbReference>
<dbReference type="OrthoDB" id="429813at2759"/>
<evidence type="ECO:0000256" key="1">
    <source>
        <dbReference type="RuleBase" id="RU363097"/>
    </source>
</evidence>
<comment type="function">
    <text evidence="1">Catalyzes the reduction of fatty acyl-CoA to fatty alcohols.</text>
</comment>
<dbReference type="STRING" id="1036611.A0A1L9PK06"/>
<comment type="similarity">
    <text evidence="1">Belongs to the fatty acyl-CoA reductase family.</text>
</comment>
<dbReference type="GO" id="GO:0080019">
    <property type="term" value="F:alcohol-forming very long-chain fatty acyl-CoA reductase activity"/>
    <property type="evidence" value="ECO:0007669"/>
    <property type="project" value="InterPro"/>
</dbReference>
<feature type="domain" description="Thioester reductase (TE)" evidence="2">
    <location>
        <begin position="21"/>
        <end position="282"/>
    </location>
</feature>
<dbReference type="Pfam" id="PF07993">
    <property type="entry name" value="NAD_binding_4"/>
    <property type="match status" value="1"/>
</dbReference>
<keyword evidence="1" id="KW-0560">Oxidoreductase</keyword>
<dbReference type="EC" id="1.2.1.84" evidence="1"/>
<dbReference type="GeneID" id="63730196"/>
<protein>
    <recommendedName>
        <fullName evidence="1">Fatty acyl-CoA reductase</fullName>
        <ecNumber evidence="1">1.2.1.84</ecNumber>
    </recommendedName>
</protein>
<dbReference type="GO" id="GO:0005777">
    <property type="term" value="C:peroxisome"/>
    <property type="evidence" value="ECO:0007669"/>
    <property type="project" value="TreeGrafter"/>
</dbReference>
<accession>A0A1L9PK06</accession>
<dbReference type="SUPFAM" id="SSF51735">
    <property type="entry name" value="NAD(P)-binding Rossmann-fold domains"/>
    <property type="match status" value="1"/>
</dbReference>
<evidence type="ECO:0000313" key="4">
    <source>
        <dbReference type="Proteomes" id="UP000184073"/>
    </source>
</evidence>
<dbReference type="RefSeq" id="XP_040667616.1">
    <property type="nucleotide sequence ID" value="XM_040814685.1"/>
</dbReference>
<name>A0A1L9PK06_ASPVE</name>
<dbReference type="GO" id="GO:0035336">
    <property type="term" value="P:long-chain fatty-acyl-CoA metabolic process"/>
    <property type="evidence" value="ECO:0007669"/>
    <property type="project" value="TreeGrafter"/>
</dbReference>